<dbReference type="Pfam" id="PF06588">
    <property type="entry name" value="Muskelin_N"/>
    <property type="match status" value="1"/>
</dbReference>
<evidence type="ECO:0000256" key="1">
    <source>
        <dbReference type="ARBA" id="ARBA00022441"/>
    </source>
</evidence>
<dbReference type="Gene3D" id="2.120.10.80">
    <property type="entry name" value="Kelch-type beta propeller"/>
    <property type="match status" value="2"/>
</dbReference>
<evidence type="ECO:0000256" key="3">
    <source>
        <dbReference type="SAM" id="MobiDB-lite"/>
    </source>
</evidence>
<evidence type="ECO:0000256" key="2">
    <source>
        <dbReference type="ARBA" id="ARBA00022737"/>
    </source>
</evidence>
<dbReference type="Pfam" id="PF24681">
    <property type="entry name" value="Kelch_KLHDC2_KLHL20_DRC7"/>
    <property type="match status" value="2"/>
</dbReference>
<reference evidence="5" key="2">
    <citation type="journal article" date="2020" name="Nat. Commun.">
        <title>Large-scale genome sequencing of mycorrhizal fungi provides insights into the early evolution of symbiotic traits.</title>
        <authorList>
            <person name="Miyauchi S."/>
            <person name="Kiss E."/>
            <person name="Kuo A."/>
            <person name="Drula E."/>
            <person name="Kohler A."/>
            <person name="Sanchez-Garcia M."/>
            <person name="Morin E."/>
            <person name="Andreopoulos B."/>
            <person name="Barry K.W."/>
            <person name="Bonito G."/>
            <person name="Buee M."/>
            <person name="Carver A."/>
            <person name="Chen C."/>
            <person name="Cichocki N."/>
            <person name="Clum A."/>
            <person name="Culley D."/>
            <person name="Crous P.W."/>
            <person name="Fauchery L."/>
            <person name="Girlanda M."/>
            <person name="Hayes R.D."/>
            <person name="Keri Z."/>
            <person name="LaButti K."/>
            <person name="Lipzen A."/>
            <person name="Lombard V."/>
            <person name="Magnuson J."/>
            <person name="Maillard F."/>
            <person name="Murat C."/>
            <person name="Nolan M."/>
            <person name="Ohm R.A."/>
            <person name="Pangilinan J."/>
            <person name="Pereira M.F."/>
            <person name="Perotto S."/>
            <person name="Peter M."/>
            <person name="Pfister S."/>
            <person name="Riley R."/>
            <person name="Sitrit Y."/>
            <person name="Stielow J.B."/>
            <person name="Szollosi G."/>
            <person name="Zifcakova L."/>
            <person name="Stursova M."/>
            <person name="Spatafora J.W."/>
            <person name="Tedersoo L."/>
            <person name="Vaario L.M."/>
            <person name="Yamada A."/>
            <person name="Yan M."/>
            <person name="Wang P."/>
            <person name="Xu J."/>
            <person name="Bruns T."/>
            <person name="Baldrian P."/>
            <person name="Vilgalys R."/>
            <person name="Dunand C."/>
            <person name="Henrissat B."/>
            <person name="Grigoriev I.V."/>
            <person name="Hibbett D."/>
            <person name="Nagy L.G."/>
            <person name="Martin F.M."/>
        </authorList>
    </citation>
    <scope>NUCLEOTIDE SEQUENCE</scope>
    <source>
        <strain evidence="5">BED1</strain>
    </source>
</reference>
<dbReference type="AlphaFoldDB" id="A0AAD4C0C9"/>
<keyword evidence="6" id="KW-1185">Reference proteome</keyword>
<feature type="compositionally biased region" description="Basic and acidic residues" evidence="3">
    <location>
        <begin position="808"/>
        <end position="824"/>
    </location>
</feature>
<dbReference type="InterPro" id="IPR010565">
    <property type="entry name" value="Muskelin_N"/>
</dbReference>
<dbReference type="SUPFAM" id="SSF50965">
    <property type="entry name" value="Galactose oxidase, central domain"/>
    <property type="match status" value="1"/>
</dbReference>
<feature type="domain" description="Muskelin N-terminal" evidence="4">
    <location>
        <begin position="9"/>
        <end position="205"/>
    </location>
</feature>
<evidence type="ECO:0000259" key="4">
    <source>
        <dbReference type="Pfam" id="PF06588"/>
    </source>
</evidence>
<reference evidence="5" key="1">
    <citation type="submission" date="2019-10" db="EMBL/GenBank/DDBJ databases">
        <authorList>
            <consortium name="DOE Joint Genome Institute"/>
            <person name="Kuo A."/>
            <person name="Miyauchi S."/>
            <person name="Kiss E."/>
            <person name="Drula E."/>
            <person name="Kohler A."/>
            <person name="Sanchez-Garcia M."/>
            <person name="Andreopoulos B."/>
            <person name="Barry K.W."/>
            <person name="Bonito G."/>
            <person name="Buee M."/>
            <person name="Carver A."/>
            <person name="Chen C."/>
            <person name="Cichocki N."/>
            <person name="Clum A."/>
            <person name="Culley D."/>
            <person name="Crous P.W."/>
            <person name="Fauchery L."/>
            <person name="Girlanda M."/>
            <person name="Hayes R."/>
            <person name="Keri Z."/>
            <person name="LaButti K."/>
            <person name="Lipzen A."/>
            <person name="Lombard V."/>
            <person name="Magnuson J."/>
            <person name="Maillard F."/>
            <person name="Morin E."/>
            <person name="Murat C."/>
            <person name="Nolan M."/>
            <person name="Ohm R."/>
            <person name="Pangilinan J."/>
            <person name="Pereira M."/>
            <person name="Perotto S."/>
            <person name="Peter M."/>
            <person name="Riley R."/>
            <person name="Sitrit Y."/>
            <person name="Stielow B."/>
            <person name="Szollosi G."/>
            <person name="Zifcakova L."/>
            <person name="Stursova M."/>
            <person name="Spatafora J.W."/>
            <person name="Tedersoo L."/>
            <person name="Vaario L.-M."/>
            <person name="Yamada A."/>
            <person name="Yan M."/>
            <person name="Wang P."/>
            <person name="Xu J."/>
            <person name="Bruns T."/>
            <person name="Baldrian P."/>
            <person name="Vilgalys R."/>
            <person name="Henrissat B."/>
            <person name="Grigoriev I.V."/>
            <person name="Hibbett D."/>
            <person name="Nagy L.G."/>
            <person name="Martin F.M."/>
        </authorList>
    </citation>
    <scope>NUCLEOTIDE SEQUENCE</scope>
    <source>
        <strain evidence="5">BED1</strain>
    </source>
</reference>
<feature type="region of interest" description="Disordered" evidence="3">
    <location>
        <begin position="584"/>
        <end position="619"/>
    </location>
</feature>
<dbReference type="PANTHER" id="PTHR15526">
    <property type="entry name" value="MUSKELIN"/>
    <property type="match status" value="1"/>
</dbReference>
<gene>
    <name evidence="5" type="ORF">L210DRAFT_3476054</name>
</gene>
<keyword evidence="1" id="KW-0880">Kelch repeat</keyword>
<dbReference type="Proteomes" id="UP001194468">
    <property type="component" value="Unassembled WGS sequence"/>
</dbReference>
<sequence>MSASAPTTEPIPYYIAGCSEHSGHYVAENILVDRPQDQSSRWSGAQQPPSMKQWILLRLETLAIAKSITFGKFQRKHPCNMKEFKIYAGLNPNHMIQILHAGLRDDAVQETFSIPHVNRDGVPFPTRFVKIVPLSAHGQSFHISIWYVSVAGITEPSYVERIRVRYDEHRETVVLRQILKHLRERRLLTPYQSILARSQIQFEHPVVTSLHTALVLQGNWDEAETLLTQASSAGLFQSYLQSCQPHAQWRRLHGVDADGDAPTERGGHAMCIDSDNGHIYLFGGWDGYKSLDDFWVYDIQTERWRVISHNTANEKNGPIARSCHKMVFDTKSGSIYLLGRLGDGDVMPARPEDEEALRRAGERVGSRPTAYCSEFYRYHTRGLDAGKWDLLSFDTASSGGPPLIFDHQMVMDCDAQVLYVSGGRVVDGDWDSPKYSGLYSYSVRTSKWKLLQPVQSPSSSTPQSPPLPRFGHSMVLDPLTHTLFIFAGQHDDKYLSDMYAYDIATNTVSELFGNFSVSGGPDACFTQRAVVDPRLKEVYVFCGLTRAQQSSALTVLRSDAPNWVYRYTNPSQPGKWTQILPEVVSDSENGGDGARENGHGNGSERGKDRGQSEPFAPLPRYAHQVVYDELTKKVYMHGGNAGEGRGLGSEEKENEEARVGGGEGASASTGTRGGDTEGAGEDGAGNGNWTEGGASGEEDRSRSGLRETRLDDFWAMNLVRAAPDEVIRQAKYLIRRQRFREMCEEQPAVKALRYLQTDVSDVVDHTDPEETSVFRSLLAHLLSPSAMLSKSVGGVEASVPGPGSSESKSMDVDEREEPEREPPKKRSRSNTPDDSEVWTDVIDGEDEDVLAASHAPTCESTHTYTPTRPPTQACEHAWTPGKRGRAVLSMDEDPLEARMRAEADGTGRTTVQAPGSVSAERFSQRTEVFERLLEFVGEEGKQPKGSLLDLVDAEDGL</sequence>
<proteinExistence type="predicted"/>
<dbReference type="InterPro" id="IPR008979">
    <property type="entry name" value="Galactose-bd-like_sf"/>
</dbReference>
<dbReference type="InterPro" id="IPR011043">
    <property type="entry name" value="Gal_Oxase/kelch_b-propeller"/>
</dbReference>
<feature type="region of interest" description="Disordered" evidence="3">
    <location>
        <begin position="856"/>
        <end position="877"/>
    </location>
</feature>
<organism evidence="5 6">
    <name type="scientific">Boletus edulis BED1</name>
    <dbReference type="NCBI Taxonomy" id="1328754"/>
    <lineage>
        <taxon>Eukaryota</taxon>
        <taxon>Fungi</taxon>
        <taxon>Dikarya</taxon>
        <taxon>Basidiomycota</taxon>
        <taxon>Agaricomycotina</taxon>
        <taxon>Agaricomycetes</taxon>
        <taxon>Agaricomycetidae</taxon>
        <taxon>Boletales</taxon>
        <taxon>Boletineae</taxon>
        <taxon>Boletaceae</taxon>
        <taxon>Boletoideae</taxon>
        <taxon>Boletus</taxon>
    </lineage>
</organism>
<feature type="compositionally biased region" description="Basic and acidic residues" evidence="3">
    <location>
        <begin position="593"/>
        <end position="611"/>
    </location>
</feature>
<keyword evidence="2" id="KW-0677">Repeat</keyword>
<feature type="compositionally biased region" description="Basic and acidic residues" evidence="3">
    <location>
        <begin position="648"/>
        <end position="658"/>
    </location>
</feature>
<dbReference type="Gene3D" id="2.60.120.260">
    <property type="entry name" value="Galactose-binding domain-like"/>
    <property type="match status" value="1"/>
</dbReference>
<evidence type="ECO:0000313" key="5">
    <source>
        <dbReference type="EMBL" id="KAF8445013.1"/>
    </source>
</evidence>
<dbReference type="InterPro" id="IPR052456">
    <property type="entry name" value="CTLH_complex_component"/>
</dbReference>
<protein>
    <submittedName>
        <fullName evidence="5">Muskelin N-terminus-domain-containing protein</fullName>
    </submittedName>
</protein>
<evidence type="ECO:0000313" key="6">
    <source>
        <dbReference type="Proteomes" id="UP001194468"/>
    </source>
</evidence>
<dbReference type="PANTHER" id="PTHR15526:SF5">
    <property type="entry name" value="MUSKELIN"/>
    <property type="match status" value="1"/>
</dbReference>
<dbReference type="EMBL" id="WHUW01000006">
    <property type="protein sequence ID" value="KAF8445013.1"/>
    <property type="molecule type" value="Genomic_DNA"/>
</dbReference>
<dbReference type="GO" id="GO:0005737">
    <property type="term" value="C:cytoplasm"/>
    <property type="evidence" value="ECO:0007669"/>
    <property type="project" value="TreeGrafter"/>
</dbReference>
<dbReference type="SUPFAM" id="SSF49785">
    <property type="entry name" value="Galactose-binding domain-like"/>
    <property type="match status" value="1"/>
</dbReference>
<feature type="region of interest" description="Disordered" evidence="3">
    <location>
        <begin position="793"/>
        <end position="838"/>
    </location>
</feature>
<name>A0AAD4C0C9_BOLED</name>
<accession>A0AAD4C0C9</accession>
<comment type="caution">
    <text evidence="5">The sequence shown here is derived from an EMBL/GenBank/DDBJ whole genome shotgun (WGS) entry which is preliminary data.</text>
</comment>
<feature type="region of interest" description="Disordered" evidence="3">
    <location>
        <begin position="641"/>
        <end position="704"/>
    </location>
</feature>
<dbReference type="InterPro" id="IPR015915">
    <property type="entry name" value="Kelch-typ_b-propeller"/>
</dbReference>
<feature type="compositionally biased region" description="Gly residues" evidence="3">
    <location>
        <begin position="671"/>
        <end position="686"/>
    </location>
</feature>